<dbReference type="PANTHER" id="PTHR45339:SF1">
    <property type="entry name" value="HYBRID SIGNAL TRANSDUCTION HISTIDINE KINASE J"/>
    <property type="match status" value="1"/>
</dbReference>
<dbReference type="SUPFAM" id="SSF55874">
    <property type="entry name" value="ATPase domain of HSP90 chaperone/DNA topoisomerase II/histidine kinase"/>
    <property type="match status" value="1"/>
</dbReference>
<dbReference type="RefSeq" id="WP_145184117.1">
    <property type="nucleotide sequence ID" value="NZ_CP036290.1"/>
</dbReference>
<keyword evidence="6" id="KW-1133">Transmembrane helix</keyword>
<evidence type="ECO:0000256" key="1">
    <source>
        <dbReference type="ARBA" id="ARBA00000085"/>
    </source>
</evidence>
<dbReference type="InterPro" id="IPR004358">
    <property type="entry name" value="Sig_transdc_His_kin-like_C"/>
</dbReference>
<evidence type="ECO:0000313" key="15">
    <source>
        <dbReference type="EMBL" id="QDU83791.1"/>
    </source>
</evidence>
<dbReference type="InterPro" id="IPR013655">
    <property type="entry name" value="PAS_fold_3"/>
</dbReference>
<dbReference type="InterPro" id="IPR011006">
    <property type="entry name" value="CheY-like_superfamily"/>
</dbReference>
<reference evidence="15 16" key="1">
    <citation type="submission" date="2019-02" db="EMBL/GenBank/DDBJ databases">
        <title>Deep-cultivation of Planctomycetes and their phenomic and genomic characterization uncovers novel biology.</title>
        <authorList>
            <person name="Wiegand S."/>
            <person name="Jogler M."/>
            <person name="Boedeker C."/>
            <person name="Pinto D."/>
            <person name="Vollmers J."/>
            <person name="Rivas-Marin E."/>
            <person name="Kohn T."/>
            <person name="Peeters S.H."/>
            <person name="Heuer A."/>
            <person name="Rast P."/>
            <person name="Oberbeckmann S."/>
            <person name="Bunk B."/>
            <person name="Jeske O."/>
            <person name="Meyerdierks A."/>
            <person name="Storesund J.E."/>
            <person name="Kallscheuer N."/>
            <person name="Luecker S."/>
            <person name="Lage O.M."/>
            <person name="Pohl T."/>
            <person name="Merkel B.J."/>
            <person name="Hornburger P."/>
            <person name="Mueller R.-W."/>
            <person name="Bruemmer F."/>
            <person name="Labrenz M."/>
            <person name="Spormann A.M."/>
            <person name="Op den Camp H."/>
            <person name="Overmann J."/>
            <person name="Amann R."/>
            <person name="Jetten M.S.M."/>
            <person name="Mascher T."/>
            <person name="Medema M.H."/>
            <person name="Devos D.P."/>
            <person name="Kaster A.-K."/>
            <person name="Ovreas L."/>
            <person name="Rohde M."/>
            <person name="Galperin M.Y."/>
            <person name="Jogler C."/>
        </authorList>
    </citation>
    <scope>NUCLEOTIDE SEQUENCE [LARGE SCALE GENOMIC DNA]</scope>
    <source>
        <strain evidence="15 16">Pla163</strain>
    </source>
</reference>
<feature type="domain" description="Histidine kinase" evidence="11">
    <location>
        <begin position="559"/>
        <end position="781"/>
    </location>
</feature>
<dbReference type="SMART" id="SM00387">
    <property type="entry name" value="HATPase_c"/>
    <property type="match status" value="1"/>
</dbReference>
<protein>
    <recommendedName>
        <fullName evidence="3">histidine kinase</fullName>
        <ecNumber evidence="3">2.7.13.3</ecNumber>
    </recommendedName>
</protein>
<keyword evidence="5" id="KW-0812">Transmembrane</keyword>
<sequence length="933" mass="101615">MSVPFESEPRRPAIHFGRIQAAALIVACTVTGAATYSEWLSSDLRIQSDLDGAAREVAHVLRDRLTHLEVKLHTARAFLGASDDVDLESWEQFVRTGSTDFARSGAIGIALIDRVPRSEVGAWLRRWEHADGRPHHVFDHPFASDGDQGDLCVIRFHAPIDLNGGAIGFNVASVPQSRTALQRSAATNAISVAEAFPLIQDVDGPLASAVFLPIYNVGEGAVEWSDGAAPAPWSGDHYRASDHFPSSTESEASEAVEALESIASDSSPYSWDRVRGWVGIPVHYDALLAESLASIPEASAVLVDGDIVVNGDPVFDSRAGRMESTQVVPFAGRELQLAVRVAEPPLAASLVPALRVLLIGSASSGFVLSLIAFAFRSRRRADELELRVAAEREHKRMLESEAAQLGSIGAWQLDIRTGRVDWSDEVCRIHDLPVGQVPTLEEALEFYKGEARTKLEECLRRAMEEDQPWEVELPILTSKGRTVWTRSLGRADRRDGEVVRIFGSFQDITAIREQREAREAMVAALEQSRDLLRQRAEELEEARAQSEAASRAKSEFLANMSHEIRTPMGAILGYAELMLQGGLNEEETGQAGLALRRNSEQLIAILDDVLDLSKIEVGELTIERHPLDPRSLVDDVVALYRRPAEDANIELEVEHGEDVPLSLECDVVRLRQIVSNLVGNAVKFTQEGAVTIRTSARTVEEGLCELTIEVTDTGIGIEHDMLEKVFDAFTQGDGSLTRRFGGTGLGLSISARLARLLGGDVTATSEVGVGSRFVARIRGAPCEPAFDCDIDSLEPLTPRGARPGDSPLAGMSVLLAEDGADNRRLISLLLTRAGAAVELAENGRQAIERFEAAAARGAPPHVILMDMQMPEIDGYEASRILRARGETVSIVALTAHAMQGDRERCIEAGCDDYLTKPIDRRRLVETILRVATA</sequence>
<evidence type="ECO:0000259" key="14">
    <source>
        <dbReference type="PROSITE" id="PS50839"/>
    </source>
</evidence>
<name>A0A518CX39_9BACT</name>
<dbReference type="OrthoDB" id="224742at2"/>
<feature type="domain" description="PAC" evidence="13">
    <location>
        <begin position="469"/>
        <end position="520"/>
    </location>
</feature>
<dbReference type="PRINTS" id="PR00344">
    <property type="entry name" value="BCTRLSENSOR"/>
</dbReference>
<keyword evidence="16" id="KW-1185">Reference proteome</keyword>
<dbReference type="Gene3D" id="3.30.450.20">
    <property type="entry name" value="PAS domain"/>
    <property type="match status" value="1"/>
</dbReference>
<dbReference type="Pfam" id="PF00512">
    <property type="entry name" value="HisKA"/>
    <property type="match status" value="1"/>
</dbReference>
<dbReference type="SMART" id="SM00388">
    <property type="entry name" value="HisKA"/>
    <property type="match status" value="1"/>
</dbReference>
<evidence type="ECO:0000256" key="4">
    <source>
        <dbReference type="ARBA" id="ARBA00022553"/>
    </source>
</evidence>
<dbReference type="Pfam" id="PF00072">
    <property type="entry name" value="Response_reg"/>
    <property type="match status" value="1"/>
</dbReference>
<dbReference type="PROSITE" id="PS50113">
    <property type="entry name" value="PAC"/>
    <property type="match status" value="1"/>
</dbReference>
<dbReference type="InterPro" id="IPR005467">
    <property type="entry name" value="His_kinase_dom"/>
</dbReference>
<keyword evidence="4 9" id="KW-0597">Phosphoprotein</keyword>
<evidence type="ECO:0000256" key="2">
    <source>
        <dbReference type="ARBA" id="ARBA00004370"/>
    </source>
</evidence>
<keyword evidence="15" id="KW-0418">Kinase</keyword>
<comment type="subcellular location">
    <subcellularLocation>
        <location evidence="2">Membrane</location>
    </subcellularLocation>
</comment>
<dbReference type="PROSITE" id="PS50839">
    <property type="entry name" value="CHASE"/>
    <property type="match status" value="1"/>
</dbReference>
<evidence type="ECO:0000259" key="13">
    <source>
        <dbReference type="PROSITE" id="PS50113"/>
    </source>
</evidence>
<feature type="coiled-coil region" evidence="10">
    <location>
        <begin position="522"/>
        <end position="559"/>
    </location>
</feature>
<dbReference type="SMART" id="SM01079">
    <property type="entry name" value="CHASE"/>
    <property type="match status" value="1"/>
</dbReference>
<accession>A0A518CX39</accession>
<dbReference type="InterPro" id="IPR001789">
    <property type="entry name" value="Sig_transdc_resp-reg_receiver"/>
</dbReference>
<dbReference type="InterPro" id="IPR006189">
    <property type="entry name" value="CHASE_dom"/>
</dbReference>
<dbReference type="Pfam" id="PF03924">
    <property type="entry name" value="CHASE"/>
    <property type="match status" value="1"/>
</dbReference>
<feature type="modified residue" description="4-aspartylphosphate" evidence="9">
    <location>
        <position position="866"/>
    </location>
</feature>
<evidence type="ECO:0000259" key="12">
    <source>
        <dbReference type="PROSITE" id="PS50110"/>
    </source>
</evidence>
<feature type="domain" description="Response regulatory" evidence="12">
    <location>
        <begin position="812"/>
        <end position="931"/>
    </location>
</feature>
<keyword evidence="7" id="KW-0902">Two-component regulatory system</keyword>
<dbReference type="InterPro" id="IPR042240">
    <property type="entry name" value="CHASE_sf"/>
</dbReference>
<dbReference type="PANTHER" id="PTHR45339">
    <property type="entry name" value="HYBRID SIGNAL TRANSDUCTION HISTIDINE KINASE J"/>
    <property type="match status" value="1"/>
</dbReference>
<organism evidence="15 16">
    <name type="scientific">Rohdeia mirabilis</name>
    <dbReference type="NCBI Taxonomy" id="2528008"/>
    <lineage>
        <taxon>Bacteria</taxon>
        <taxon>Pseudomonadati</taxon>
        <taxon>Planctomycetota</taxon>
        <taxon>Planctomycetia</taxon>
        <taxon>Planctomycetia incertae sedis</taxon>
        <taxon>Rohdeia</taxon>
    </lineage>
</organism>
<dbReference type="Gene3D" id="1.10.287.130">
    <property type="match status" value="1"/>
</dbReference>
<dbReference type="AlphaFoldDB" id="A0A518CX39"/>
<dbReference type="SUPFAM" id="SSF47384">
    <property type="entry name" value="Homodimeric domain of signal transducing histidine kinase"/>
    <property type="match status" value="1"/>
</dbReference>
<evidence type="ECO:0000256" key="6">
    <source>
        <dbReference type="ARBA" id="ARBA00022989"/>
    </source>
</evidence>
<dbReference type="SUPFAM" id="SSF55785">
    <property type="entry name" value="PYP-like sensor domain (PAS domain)"/>
    <property type="match status" value="1"/>
</dbReference>
<dbReference type="PROSITE" id="PS50110">
    <property type="entry name" value="RESPONSE_REGULATORY"/>
    <property type="match status" value="1"/>
</dbReference>
<evidence type="ECO:0000313" key="16">
    <source>
        <dbReference type="Proteomes" id="UP000319342"/>
    </source>
</evidence>
<dbReference type="SUPFAM" id="SSF52172">
    <property type="entry name" value="CheY-like"/>
    <property type="match status" value="1"/>
</dbReference>
<evidence type="ECO:0000256" key="8">
    <source>
        <dbReference type="ARBA" id="ARBA00023136"/>
    </source>
</evidence>
<evidence type="ECO:0000256" key="7">
    <source>
        <dbReference type="ARBA" id="ARBA00023012"/>
    </source>
</evidence>
<gene>
    <name evidence="15" type="primary">luxQ_1</name>
    <name evidence="15" type="ORF">Pla163_08920</name>
</gene>
<dbReference type="Gene3D" id="3.30.450.350">
    <property type="entry name" value="CHASE domain"/>
    <property type="match status" value="1"/>
</dbReference>
<dbReference type="SMART" id="SM00448">
    <property type="entry name" value="REC"/>
    <property type="match status" value="1"/>
</dbReference>
<dbReference type="Gene3D" id="3.30.565.10">
    <property type="entry name" value="Histidine kinase-like ATPase, C-terminal domain"/>
    <property type="match status" value="1"/>
</dbReference>
<dbReference type="Pfam" id="PF08447">
    <property type="entry name" value="PAS_3"/>
    <property type="match status" value="1"/>
</dbReference>
<dbReference type="InterPro" id="IPR003661">
    <property type="entry name" value="HisK_dim/P_dom"/>
</dbReference>
<keyword evidence="15" id="KW-0808">Transferase</keyword>
<dbReference type="InterPro" id="IPR035965">
    <property type="entry name" value="PAS-like_dom_sf"/>
</dbReference>
<keyword evidence="10" id="KW-0175">Coiled coil</keyword>
<dbReference type="Proteomes" id="UP000319342">
    <property type="component" value="Chromosome"/>
</dbReference>
<dbReference type="GO" id="GO:0000155">
    <property type="term" value="F:phosphorelay sensor kinase activity"/>
    <property type="evidence" value="ECO:0007669"/>
    <property type="project" value="InterPro"/>
</dbReference>
<evidence type="ECO:0000259" key="11">
    <source>
        <dbReference type="PROSITE" id="PS50109"/>
    </source>
</evidence>
<dbReference type="CDD" id="cd17546">
    <property type="entry name" value="REC_hyHK_CKI1_RcsC-like"/>
    <property type="match status" value="1"/>
</dbReference>
<dbReference type="GO" id="GO:0016020">
    <property type="term" value="C:membrane"/>
    <property type="evidence" value="ECO:0007669"/>
    <property type="project" value="UniProtKB-SubCell"/>
</dbReference>
<proteinExistence type="predicted"/>
<dbReference type="CDD" id="cd00082">
    <property type="entry name" value="HisKA"/>
    <property type="match status" value="1"/>
</dbReference>
<evidence type="ECO:0000256" key="3">
    <source>
        <dbReference type="ARBA" id="ARBA00012438"/>
    </source>
</evidence>
<keyword evidence="8" id="KW-0472">Membrane</keyword>
<evidence type="ECO:0000256" key="10">
    <source>
        <dbReference type="SAM" id="Coils"/>
    </source>
</evidence>
<dbReference type="InterPro" id="IPR036890">
    <property type="entry name" value="HATPase_C_sf"/>
</dbReference>
<evidence type="ECO:0000256" key="5">
    <source>
        <dbReference type="ARBA" id="ARBA00022692"/>
    </source>
</evidence>
<feature type="domain" description="CHASE" evidence="14">
    <location>
        <begin position="153"/>
        <end position="215"/>
    </location>
</feature>
<dbReference type="InterPro" id="IPR036097">
    <property type="entry name" value="HisK_dim/P_sf"/>
</dbReference>
<dbReference type="FunFam" id="3.30.565.10:FF:000010">
    <property type="entry name" value="Sensor histidine kinase RcsC"/>
    <property type="match status" value="1"/>
</dbReference>
<comment type="catalytic activity">
    <reaction evidence="1">
        <text>ATP + protein L-histidine = ADP + protein N-phospho-L-histidine.</text>
        <dbReference type="EC" id="2.7.13.3"/>
    </reaction>
</comment>
<dbReference type="Gene3D" id="3.40.50.2300">
    <property type="match status" value="1"/>
</dbReference>
<dbReference type="EC" id="2.7.13.3" evidence="3"/>
<dbReference type="PROSITE" id="PS50109">
    <property type="entry name" value="HIS_KIN"/>
    <property type="match status" value="1"/>
</dbReference>
<dbReference type="InterPro" id="IPR000700">
    <property type="entry name" value="PAS-assoc_C"/>
</dbReference>
<dbReference type="Pfam" id="PF02518">
    <property type="entry name" value="HATPase_c"/>
    <property type="match status" value="1"/>
</dbReference>
<dbReference type="EMBL" id="CP036290">
    <property type="protein sequence ID" value="QDU83791.1"/>
    <property type="molecule type" value="Genomic_DNA"/>
</dbReference>
<evidence type="ECO:0000256" key="9">
    <source>
        <dbReference type="PROSITE-ProRule" id="PRU00169"/>
    </source>
</evidence>
<dbReference type="InterPro" id="IPR003594">
    <property type="entry name" value="HATPase_dom"/>
</dbReference>
<dbReference type="CDD" id="cd16922">
    <property type="entry name" value="HATPase_EvgS-ArcB-TorS-like"/>
    <property type="match status" value="1"/>
</dbReference>